<protein>
    <submittedName>
        <fullName evidence="12">Aspartic peptidase domain</fullName>
    </submittedName>
</protein>
<dbReference type="AlphaFoldDB" id="A0A0V0QNS3"/>
<keyword evidence="8 9" id="KW-0472">Membrane</keyword>
<evidence type="ECO:0000256" key="5">
    <source>
        <dbReference type="ARBA" id="ARBA00022729"/>
    </source>
</evidence>
<feature type="chain" id="PRO_5006867527" evidence="10">
    <location>
        <begin position="22"/>
        <end position="511"/>
    </location>
</feature>
<comment type="caution">
    <text evidence="12">The sequence shown here is derived from an EMBL/GenBank/DDBJ whole genome shotgun (WGS) entry which is preliminary data.</text>
</comment>
<feature type="transmembrane region" description="Helical" evidence="9">
    <location>
        <begin position="490"/>
        <end position="510"/>
    </location>
</feature>
<evidence type="ECO:0000256" key="9">
    <source>
        <dbReference type="SAM" id="Phobius"/>
    </source>
</evidence>
<evidence type="ECO:0000256" key="2">
    <source>
        <dbReference type="ARBA" id="ARBA00007447"/>
    </source>
</evidence>
<dbReference type="Pfam" id="PF14543">
    <property type="entry name" value="TAXi_N"/>
    <property type="match status" value="1"/>
</dbReference>
<reference evidence="12 13" key="1">
    <citation type="journal article" date="2015" name="Sci. Rep.">
        <title>Genome of the facultative scuticociliatosis pathogen Pseudocohnilembus persalinus provides insight into its virulence through horizontal gene transfer.</title>
        <authorList>
            <person name="Xiong J."/>
            <person name="Wang G."/>
            <person name="Cheng J."/>
            <person name="Tian M."/>
            <person name="Pan X."/>
            <person name="Warren A."/>
            <person name="Jiang C."/>
            <person name="Yuan D."/>
            <person name="Miao W."/>
        </authorList>
    </citation>
    <scope>NUCLEOTIDE SEQUENCE [LARGE SCALE GENOMIC DNA]</scope>
    <source>
        <strain evidence="12">36N120E</strain>
    </source>
</reference>
<dbReference type="GO" id="GO:0016020">
    <property type="term" value="C:membrane"/>
    <property type="evidence" value="ECO:0007669"/>
    <property type="project" value="UniProtKB-SubCell"/>
</dbReference>
<comment type="similarity">
    <text evidence="2">Belongs to the peptidase A1 family.</text>
</comment>
<dbReference type="GO" id="GO:0004190">
    <property type="term" value="F:aspartic-type endopeptidase activity"/>
    <property type="evidence" value="ECO:0007669"/>
    <property type="project" value="InterPro"/>
</dbReference>
<dbReference type="PROSITE" id="PS51767">
    <property type="entry name" value="PEPTIDASE_A1"/>
    <property type="match status" value="1"/>
</dbReference>
<keyword evidence="6" id="KW-0378">Hydrolase</keyword>
<dbReference type="Proteomes" id="UP000054937">
    <property type="component" value="Unassembled WGS sequence"/>
</dbReference>
<dbReference type="PANTHER" id="PTHR13683">
    <property type="entry name" value="ASPARTYL PROTEASES"/>
    <property type="match status" value="1"/>
</dbReference>
<evidence type="ECO:0000313" key="13">
    <source>
        <dbReference type="Proteomes" id="UP000054937"/>
    </source>
</evidence>
<dbReference type="PANTHER" id="PTHR13683:SF375">
    <property type="entry name" value="PEPTIDASE A1 DOMAIN-CONTAINING PROTEIN"/>
    <property type="match status" value="1"/>
</dbReference>
<keyword evidence="5 10" id="KW-0732">Signal</keyword>
<keyword evidence="4 9" id="KW-0812">Transmembrane</keyword>
<dbReference type="InterPro" id="IPR033121">
    <property type="entry name" value="PEPTIDASE_A1"/>
</dbReference>
<accession>A0A0V0QNS3</accession>
<evidence type="ECO:0000256" key="10">
    <source>
        <dbReference type="SAM" id="SignalP"/>
    </source>
</evidence>
<dbReference type="SUPFAM" id="SSF50630">
    <property type="entry name" value="Acid proteases"/>
    <property type="match status" value="1"/>
</dbReference>
<feature type="domain" description="Peptidase A1" evidence="11">
    <location>
        <begin position="60"/>
        <end position="466"/>
    </location>
</feature>
<evidence type="ECO:0000256" key="6">
    <source>
        <dbReference type="ARBA" id="ARBA00022801"/>
    </source>
</evidence>
<keyword evidence="3" id="KW-0645">Protease</keyword>
<evidence type="ECO:0000256" key="4">
    <source>
        <dbReference type="ARBA" id="ARBA00022692"/>
    </source>
</evidence>
<dbReference type="InterPro" id="IPR032861">
    <property type="entry name" value="TAXi_N"/>
</dbReference>
<comment type="subcellular location">
    <subcellularLocation>
        <location evidence="1">Membrane</location>
    </subcellularLocation>
</comment>
<evidence type="ECO:0000256" key="1">
    <source>
        <dbReference type="ARBA" id="ARBA00004370"/>
    </source>
</evidence>
<evidence type="ECO:0000256" key="3">
    <source>
        <dbReference type="ARBA" id="ARBA00022670"/>
    </source>
</evidence>
<dbReference type="InParanoid" id="A0A0V0QNS3"/>
<dbReference type="GO" id="GO:0006508">
    <property type="term" value="P:proteolysis"/>
    <property type="evidence" value="ECO:0007669"/>
    <property type="project" value="UniProtKB-KW"/>
</dbReference>
<dbReference type="InterPro" id="IPR001461">
    <property type="entry name" value="Aspartic_peptidase_A1"/>
</dbReference>
<dbReference type="EMBL" id="LDAU01000123">
    <property type="protein sequence ID" value="KRX03922.1"/>
    <property type="molecule type" value="Genomic_DNA"/>
</dbReference>
<evidence type="ECO:0000313" key="12">
    <source>
        <dbReference type="EMBL" id="KRX03922.1"/>
    </source>
</evidence>
<sequence>MNIQKLLIILYLLQILLETYCQQEIIEEINDEVSEDEQAIIEEGPKFILKLELNEQTNEIYTVTHIGSPPIQRKMKVKVEGNVTYVKCYDCQTDELNLLEKYNSKNKYPLNNYNCSSVLDSYYEIQSSDTGHIYNCLQKQYRQQHNCDHCGKTHRCEYNYTYPDGSIEAGYYAEDYFLLNENLNLTDFHYVQLNEARTRFPLVCLYNYTDNIYQGEIGLGDNRRDRGKWMNFVDDLSYKKQNLSNTFDFCLHSRMVQYSDEIGFIMFGQDSIQNKQDFEILYDKNTDGLYYSNFTQITVNENQSEFTDVTAIFSTGHAEFRAPYSVIEYIQQEVKNHILSLQEFYGKLYTERDILCFQKHSQVENLLFFSQFPDLNLHFSQSNLNQNITWKSKHYLIQQLQKDPDTYCMALEFLEKEQNVQILTKDKHNRQVTTDIGQRRIIELGYKILEGNRVQFDRKNQKIYFKDGNCIFAETAKDFVFVNKYNPDEAFYALVSLLGILALSLGIYLGV</sequence>
<gene>
    <name evidence="12" type="ORF">PPERSA_12127</name>
</gene>
<keyword evidence="7 9" id="KW-1133">Transmembrane helix</keyword>
<evidence type="ECO:0000256" key="7">
    <source>
        <dbReference type="ARBA" id="ARBA00022989"/>
    </source>
</evidence>
<evidence type="ECO:0000256" key="8">
    <source>
        <dbReference type="ARBA" id="ARBA00023136"/>
    </source>
</evidence>
<evidence type="ECO:0000259" key="11">
    <source>
        <dbReference type="PROSITE" id="PS51767"/>
    </source>
</evidence>
<dbReference type="Gene3D" id="2.40.70.10">
    <property type="entry name" value="Acid Proteases"/>
    <property type="match status" value="2"/>
</dbReference>
<feature type="signal peptide" evidence="10">
    <location>
        <begin position="1"/>
        <end position="21"/>
    </location>
</feature>
<name>A0A0V0QNS3_PSEPJ</name>
<keyword evidence="13" id="KW-1185">Reference proteome</keyword>
<proteinExistence type="inferred from homology"/>
<organism evidence="12 13">
    <name type="scientific">Pseudocohnilembus persalinus</name>
    <name type="common">Ciliate</name>
    <dbReference type="NCBI Taxonomy" id="266149"/>
    <lineage>
        <taxon>Eukaryota</taxon>
        <taxon>Sar</taxon>
        <taxon>Alveolata</taxon>
        <taxon>Ciliophora</taxon>
        <taxon>Intramacronucleata</taxon>
        <taxon>Oligohymenophorea</taxon>
        <taxon>Scuticociliatia</taxon>
        <taxon>Philasterida</taxon>
        <taxon>Pseudocohnilembidae</taxon>
        <taxon>Pseudocohnilembus</taxon>
    </lineage>
</organism>
<dbReference type="OMA" id="CGVHMEN"/>
<dbReference type="InterPro" id="IPR021109">
    <property type="entry name" value="Peptidase_aspartic_dom_sf"/>
</dbReference>